<dbReference type="InterPro" id="IPR001753">
    <property type="entry name" value="Enoyl-CoA_hydra/iso"/>
</dbReference>
<evidence type="ECO:0000313" key="1">
    <source>
        <dbReference type="EMBL" id="MBU8874870.1"/>
    </source>
</evidence>
<dbReference type="Pfam" id="PF00378">
    <property type="entry name" value="ECH_1"/>
    <property type="match status" value="1"/>
</dbReference>
<dbReference type="CDD" id="cd06558">
    <property type="entry name" value="crotonase-like"/>
    <property type="match status" value="1"/>
</dbReference>
<dbReference type="InterPro" id="IPR017633">
    <property type="entry name" value="Benz-CoA_dihydrodiol_lyase"/>
</dbReference>
<dbReference type="PANTHER" id="PTHR11941:SF54">
    <property type="entry name" value="ENOYL-COA HYDRATASE, MITOCHONDRIAL"/>
    <property type="match status" value="1"/>
</dbReference>
<dbReference type="RefSeq" id="WP_216961154.1">
    <property type="nucleotide sequence ID" value="NZ_JAHOPB010000001.1"/>
</dbReference>
<comment type="caution">
    <text evidence="1">The sequence shown here is derived from an EMBL/GenBank/DDBJ whole genome shotgun (WGS) entry which is preliminary data.</text>
</comment>
<dbReference type="EMBL" id="JAHOPB010000001">
    <property type="protein sequence ID" value="MBU8874870.1"/>
    <property type="molecule type" value="Genomic_DNA"/>
</dbReference>
<sequence>MDPAAAPIDFRTDPSRYKHWKLTFENGVAYLTMDVNEDGGLKPGYKLKLNSYDLGVDIELADAVQRLRFEHPEIGAVVIRSQRDRIFCSGANINMLGLSTHDHKVNFCKFTNETRLSIEDASIHSGQTYICSINGIAAGGGYELALACEQILLADDGSSAVSLPELPLLAVLPGTGGLTRLVDKRMVRRDHADFFCTTAEGMRGKRARDWRLVDQLIPPSKLVEQTQKIAEEIAAKSSRSKHAKGIALPTVERRIEGDTLRYANLTVEIDREGRSAKFRLNGPAAAPPSDVHAAGAAFWPLALAREFDDAMMHLRLNETEIGTWVLTSQGDAALVEAYDALLAKNSGDWLVREIVLYWKRTLKRLDVSSRSLIALIEPGSCFTGTLLEVALAADRSYMLDGVFEGSNLPAATLRLTSMNFGPYPMGNGLTRLTTRFLYDPSLVDDLKGEIGEALDAAAAEEAGLVTFTPDDIDWEDEVRLAVEERAGFSPDGLIGMEANLRFPGPETMETKIFARLSAWQNWIFQRPNATGPEGALKLYGTGKQSKYDRKRA</sequence>
<keyword evidence="1" id="KW-0456">Lyase</keyword>
<gene>
    <name evidence="1" type="primary">boxC</name>
    <name evidence="1" type="ORF">KQ910_13925</name>
</gene>
<name>A0ABS6IKB4_9HYPH</name>
<keyword evidence="2" id="KW-1185">Reference proteome</keyword>
<organism evidence="1 2">
    <name type="scientific">Reyranella humidisoli</name>
    <dbReference type="NCBI Taxonomy" id="2849149"/>
    <lineage>
        <taxon>Bacteria</taxon>
        <taxon>Pseudomonadati</taxon>
        <taxon>Pseudomonadota</taxon>
        <taxon>Alphaproteobacteria</taxon>
        <taxon>Hyphomicrobiales</taxon>
        <taxon>Reyranellaceae</taxon>
        <taxon>Reyranella</taxon>
    </lineage>
</organism>
<dbReference type="NCBIfam" id="TIGR03222">
    <property type="entry name" value="benzo_boxC"/>
    <property type="match status" value="1"/>
</dbReference>
<accession>A0ABS6IKB4</accession>
<dbReference type="GO" id="GO:0016829">
    <property type="term" value="F:lyase activity"/>
    <property type="evidence" value="ECO:0007669"/>
    <property type="project" value="UniProtKB-KW"/>
</dbReference>
<dbReference type="Proteomes" id="UP000727907">
    <property type="component" value="Unassembled WGS sequence"/>
</dbReference>
<proteinExistence type="predicted"/>
<reference evidence="1 2" key="1">
    <citation type="submission" date="2021-06" db="EMBL/GenBank/DDBJ databases">
        <authorList>
            <person name="Lee D.H."/>
        </authorList>
    </citation>
    <scope>NUCLEOTIDE SEQUENCE [LARGE SCALE GENOMIC DNA]</scope>
    <source>
        <strain evidence="1 2">MMS21-HV4-11</strain>
    </source>
</reference>
<dbReference type="PANTHER" id="PTHR11941">
    <property type="entry name" value="ENOYL-COA HYDRATASE-RELATED"/>
    <property type="match status" value="1"/>
</dbReference>
<dbReference type="EC" id="4.1.2.44" evidence="1"/>
<protein>
    <submittedName>
        <fullName evidence="1">2,3-epoxybenzoyl-CoA dihydrolase</fullName>
        <ecNumber evidence="1">4.1.2.44</ecNumber>
    </submittedName>
</protein>
<evidence type="ECO:0000313" key="2">
    <source>
        <dbReference type="Proteomes" id="UP000727907"/>
    </source>
</evidence>